<reference evidence="2 3" key="1">
    <citation type="submission" date="2016-05" db="EMBL/GenBank/DDBJ databases">
        <authorList>
            <person name="Lavstsen T."/>
            <person name="Jespersen J.S."/>
        </authorList>
    </citation>
    <scope>NUCLEOTIDE SEQUENCE [LARGE SCALE GENOMIC DNA]</scope>
    <source>
        <strain evidence="2 3">KCJ1736</strain>
    </source>
</reference>
<dbReference type="RefSeq" id="WP_063947681.1">
    <property type="nucleotide sequence ID" value="NZ_LXPS01000005.1"/>
</dbReference>
<evidence type="ECO:0000313" key="3">
    <source>
        <dbReference type="Proteomes" id="UP000077098"/>
    </source>
</evidence>
<dbReference type="AlphaFoldDB" id="A0A176XFX2"/>
<dbReference type="EMBL" id="LXPS01000005">
    <property type="protein sequence ID" value="OAE48521.1"/>
    <property type="molecule type" value="Genomic_DNA"/>
</dbReference>
<sequence length="97" mass="10756">MRTAERRMELELVTARPGDVWRRAAVLGVSGVKTVAKRIYNRIVANGLTDLDDRLLADIGLVRSDVSEALNTGLLEDPTAHLTRAARDRAVTRFKTL</sequence>
<name>A0A176XFX2_AGRTU</name>
<protein>
    <recommendedName>
        <fullName evidence="1">YjiS-like domain-containing protein</fullName>
    </recommendedName>
</protein>
<proteinExistence type="predicted"/>
<dbReference type="InterPro" id="IPR009506">
    <property type="entry name" value="YjiS-like"/>
</dbReference>
<feature type="domain" description="YjiS-like" evidence="1">
    <location>
        <begin position="47"/>
        <end position="66"/>
    </location>
</feature>
<gene>
    <name evidence="2" type="ORF">A7J57_21050</name>
</gene>
<evidence type="ECO:0000313" key="2">
    <source>
        <dbReference type="EMBL" id="OAE48521.1"/>
    </source>
</evidence>
<comment type="caution">
    <text evidence="2">The sequence shown here is derived from an EMBL/GenBank/DDBJ whole genome shotgun (WGS) entry which is preliminary data.</text>
</comment>
<accession>A0A176XFX2</accession>
<organism evidence="2 3">
    <name type="scientific">Agrobacterium tumefaciens</name>
    <dbReference type="NCBI Taxonomy" id="358"/>
    <lineage>
        <taxon>Bacteria</taxon>
        <taxon>Pseudomonadati</taxon>
        <taxon>Pseudomonadota</taxon>
        <taxon>Alphaproteobacteria</taxon>
        <taxon>Hyphomicrobiales</taxon>
        <taxon>Rhizobiaceae</taxon>
        <taxon>Rhizobium/Agrobacterium group</taxon>
        <taxon>Agrobacterium</taxon>
        <taxon>Agrobacterium tumefaciens complex</taxon>
    </lineage>
</organism>
<evidence type="ECO:0000259" key="1">
    <source>
        <dbReference type="Pfam" id="PF06568"/>
    </source>
</evidence>
<dbReference type="Proteomes" id="UP000077098">
    <property type="component" value="Unassembled WGS sequence"/>
</dbReference>
<dbReference type="Pfam" id="PF06568">
    <property type="entry name" value="YjiS-like"/>
    <property type="match status" value="1"/>
</dbReference>